<dbReference type="PANTHER" id="PTHR33507:SF3">
    <property type="entry name" value="INNER MEMBRANE PROTEIN YBBJ"/>
    <property type="match status" value="1"/>
</dbReference>
<evidence type="ECO:0000256" key="2">
    <source>
        <dbReference type="ARBA" id="ARBA00022692"/>
    </source>
</evidence>
<evidence type="ECO:0000313" key="8">
    <source>
        <dbReference type="EMBL" id="MBH8594015.1"/>
    </source>
</evidence>
<dbReference type="InterPro" id="IPR012340">
    <property type="entry name" value="NA-bd_OB-fold"/>
</dbReference>
<evidence type="ECO:0000256" key="4">
    <source>
        <dbReference type="ARBA" id="ARBA00023136"/>
    </source>
</evidence>
<evidence type="ECO:0000259" key="7">
    <source>
        <dbReference type="Pfam" id="PF24961"/>
    </source>
</evidence>
<dbReference type="AlphaFoldDB" id="A0A8I1DDS3"/>
<comment type="subcellular location">
    <subcellularLocation>
        <location evidence="1">Membrane</location>
        <topology evidence="1">Multi-pass membrane protein</topology>
    </subcellularLocation>
</comment>
<feature type="transmembrane region" description="Helical" evidence="5">
    <location>
        <begin position="7"/>
        <end position="26"/>
    </location>
</feature>
<feature type="domain" description="NfeD-like C-terminal" evidence="6">
    <location>
        <begin position="156"/>
        <end position="211"/>
    </location>
</feature>
<dbReference type="Pfam" id="PF24961">
    <property type="entry name" value="NfeD_membrane"/>
    <property type="match status" value="1"/>
</dbReference>
<evidence type="ECO:0000256" key="3">
    <source>
        <dbReference type="ARBA" id="ARBA00022989"/>
    </source>
</evidence>
<gene>
    <name evidence="8" type="ORF">I8U20_01575</name>
</gene>
<accession>A0A8I1DDS3</accession>
<dbReference type="GO" id="GO:0005886">
    <property type="term" value="C:plasma membrane"/>
    <property type="evidence" value="ECO:0007669"/>
    <property type="project" value="TreeGrafter"/>
</dbReference>
<evidence type="ECO:0000256" key="5">
    <source>
        <dbReference type="SAM" id="Phobius"/>
    </source>
</evidence>
<dbReference type="SUPFAM" id="SSF141322">
    <property type="entry name" value="NfeD domain-like"/>
    <property type="match status" value="1"/>
</dbReference>
<feature type="transmembrane region" description="Helical" evidence="5">
    <location>
        <begin position="32"/>
        <end position="52"/>
    </location>
</feature>
<feature type="transmembrane region" description="Helical" evidence="5">
    <location>
        <begin position="64"/>
        <end position="94"/>
    </location>
</feature>
<keyword evidence="2 5" id="KW-0812">Transmembrane</keyword>
<keyword evidence="3 5" id="KW-1133">Transmembrane helix</keyword>
<evidence type="ECO:0000259" key="6">
    <source>
        <dbReference type="Pfam" id="PF01957"/>
    </source>
</evidence>
<organism evidence="8 9">
    <name type="scientific">Thermoactinomyces intermedius</name>
    <dbReference type="NCBI Taxonomy" id="2024"/>
    <lineage>
        <taxon>Bacteria</taxon>
        <taxon>Bacillati</taxon>
        <taxon>Bacillota</taxon>
        <taxon>Bacilli</taxon>
        <taxon>Bacillales</taxon>
        <taxon>Thermoactinomycetaceae</taxon>
        <taxon>Thermoactinomyces</taxon>
    </lineage>
</organism>
<dbReference type="InterPro" id="IPR002810">
    <property type="entry name" value="NfeD-like_C"/>
</dbReference>
<comment type="caution">
    <text evidence="8">The sequence shown here is derived from an EMBL/GenBank/DDBJ whole genome shotgun (WGS) entry which is preliminary data.</text>
</comment>
<keyword evidence="9" id="KW-1185">Reference proteome</keyword>
<feature type="domain" description="NfeD integral membrane" evidence="7">
    <location>
        <begin position="12"/>
        <end position="126"/>
    </location>
</feature>
<dbReference type="Gene3D" id="2.40.50.140">
    <property type="entry name" value="Nucleic acid-binding proteins"/>
    <property type="match status" value="1"/>
</dbReference>
<name>A0A8I1DDS3_THEIN</name>
<dbReference type="InterPro" id="IPR056739">
    <property type="entry name" value="NfeD_membrane"/>
</dbReference>
<dbReference type="Proteomes" id="UP000633619">
    <property type="component" value="Unassembled WGS sequence"/>
</dbReference>
<dbReference type="RefSeq" id="WP_181730943.1">
    <property type="nucleotide sequence ID" value="NZ_JACEIR010000001.1"/>
</dbReference>
<dbReference type="InterPro" id="IPR052165">
    <property type="entry name" value="Membrane_assoc_protease"/>
</dbReference>
<dbReference type="EMBL" id="JAECVW010000001">
    <property type="protein sequence ID" value="MBH8594015.1"/>
    <property type="molecule type" value="Genomic_DNA"/>
</dbReference>
<evidence type="ECO:0000313" key="9">
    <source>
        <dbReference type="Proteomes" id="UP000633619"/>
    </source>
</evidence>
<reference evidence="8 9" key="1">
    <citation type="submission" date="2020-12" db="EMBL/GenBank/DDBJ databases">
        <title>WGS of Thermoactinomyces spp.</title>
        <authorList>
            <person name="Cheng K."/>
        </authorList>
    </citation>
    <scope>NUCLEOTIDE SEQUENCE [LARGE SCALE GENOMIC DNA]</scope>
    <source>
        <strain evidence="9">CICC 10671\DSM 43846</strain>
    </source>
</reference>
<feature type="transmembrane region" description="Helical" evidence="5">
    <location>
        <begin position="106"/>
        <end position="125"/>
    </location>
</feature>
<dbReference type="PANTHER" id="PTHR33507">
    <property type="entry name" value="INNER MEMBRANE PROTEIN YBBJ"/>
    <property type="match status" value="1"/>
</dbReference>
<dbReference type="Pfam" id="PF01957">
    <property type="entry name" value="NfeD"/>
    <property type="match status" value="1"/>
</dbReference>
<keyword evidence="4 5" id="KW-0472">Membrane</keyword>
<evidence type="ECO:0008006" key="10">
    <source>
        <dbReference type="Google" id="ProtNLM"/>
    </source>
</evidence>
<protein>
    <recommendedName>
        <fullName evidence="10">NfeD-like C-terminal domain-containing protein</fullName>
    </recommendedName>
</protein>
<sequence>MELSEFLMNPAVMMIILTIGLVGLLVELFSPGVGLGALIGLASFAVFFGTYIHAGTAGASEPLLFIAGIILILLEIFLPTLGIVGMIGLILVAVSIFNAVPILSEAIWIVAGAVLLTAVIVWILIRFLGWEVKWNRVVLRSSQSNEEGYTSSKDRNELLGQVGITLTPLRPSGFAKFGDRKEDVVSEGEIIPSGEEVKVIHVEGMRVVVKRVKDLDSDH</sequence>
<evidence type="ECO:0000256" key="1">
    <source>
        <dbReference type="ARBA" id="ARBA00004141"/>
    </source>
</evidence>
<proteinExistence type="predicted"/>